<accession>A0AAV4MP36</accession>
<reference evidence="1 2" key="1">
    <citation type="submission" date="2021-06" db="EMBL/GenBank/DDBJ databases">
        <title>Caerostris extrusa draft genome.</title>
        <authorList>
            <person name="Kono N."/>
            <person name="Arakawa K."/>
        </authorList>
    </citation>
    <scope>NUCLEOTIDE SEQUENCE [LARGE SCALE GENOMIC DNA]</scope>
</reference>
<name>A0AAV4MP36_CAEEX</name>
<protein>
    <submittedName>
        <fullName evidence="1">Uncharacterized protein</fullName>
    </submittedName>
</protein>
<sequence length="73" mass="8304">GKEKKPLGSSGSSFKAERRASDISWVLGIRKHREIGIHSHLFSEEMGLPSSDLWVSSLRDRTPFVEVYNFMPE</sequence>
<keyword evidence="2" id="KW-1185">Reference proteome</keyword>
<organism evidence="1 2">
    <name type="scientific">Caerostris extrusa</name>
    <name type="common">Bark spider</name>
    <name type="synonym">Caerostris bankana</name>
    <dbReference type="NCBI Taxonomy" id="172846"/>
    <lineage>
        <taxon>Eukaryota</taxon>
        <taxon>Metazoa</taxon>
        <taxon>Ecdysozoa</taxon>
        <taxon>Arthropoda</taxon>
        <taxon>Chelicerata</taxon>
        <taxon>Arachnida</taxon>
        <taxon>Araneae</taxon>
        <taxon>Araneomorphae</taxon>
        <taxon>Entelegynae</taxon>
        <taxon>Araneoidea</taxon>
        <taxon>Araneidae</taxon>
        <taxon>Caerostris</taxon>
    </lineage>
</organism>
<evidence type="ECO:0000313" key="1">
    <source>
        <dbReference type="EMBL" id="GIX73776.1"/>
    </source>
</evidence>
<dbReference type="AlphaFoldDB" id="A0AAV4MP36"/>
<dbReference type="Proteomes" id="UP001054945">
    <property type="component" value="Unassembled WGS sequence"/>
</dbReference>
<gene>
    <name evidence="1" type="ORF">CEXT_475131</name>
</gene>
<proteinExistence type="predicted"/>
<comment type="caution">
    <text evidence="1">The sequence shown here is derived from an EMBL/GenBank/DDBJ whole genome shotgun (WGS) entry which is preliminary data.</text>
</comment>
<dbReference type="EMBL" id="BPLR01019986">
    <property type="protein sequence ID" value="GIX73776.1"/>
    <property type="molecule type" value="Genomic_DNA"/>
</dbReference>
<evidence type="ECO:0000313" key="2">
    <source>
        <dbReference type="Proteomes" id="UP001054945"/>
    </source>
</evidence>
<feature type="non-terminal residue" evidence="1">
    <location>
        <position position="1"/>
    </location>
</feature>